<gene>
    <name evidence="1" type="ORF">Csa_2G059810</name>
</gene>
<dbReference type="Gramene" id="KGN61150">
    <property type="protein sequence ID" value="KGN61150"/>
    <property type="gene ID" value="Csa_2G059810"/>
</dbReference>
<reference evidence="1 2" key="2">
    <citation type="journal article" date="2009" name="PLoS ONE">
        <title>An integrated genetic and cytogenetic map of the cucumber genome.</title>
        <authorList>
            <person name="Ren Y."/>
            <person name="Zhang Z."/>
            <person name="Liu J."/>
            <person name="Staub J.E."/>
            <person name="Han Y."/>
            <person name="Cheng Z."/>
            <person name="Li X."/>
            <person name="Lu J."/>
            <person name="Miao H."/>
            <person name="Kang H."/>
            <person name="Xie B."/>
            <person name="Gu X."/>
            <person name="Wang X."/>
            <person name="Du Y."/>
            <person name="Jin W."/>
            <person name="Huang S."/>
        </authorList>
    </citation>
    <scope>NUCLEOTIDE SEQUENCE [LARGE SCALE GENOMIC DNA]</scope>
    <source>
        <strain evidence="2">cv. 9930</strain>
    </source>
</reference>
<name>A0A0A0LGT0_CUCSA</name>
<accession>A0A0A0LGT0</accession>
<reference evidence="1 2" key="4">
    <citation type="journal article" date="2011" name="BMC Genomics">
        <title>RNA-Seq improves annotation of protein-coding genes in the cucumber genome.</title>
        <authorList>
            <person name="Li Z."/>
            <person name="Zhang Z."/>
            <person name="Yan P."/>
            <person name="Huang S."/>
            <person name="Fei Z."/>
            <person name="Lin K."/>
        </authorList>
    </citation>
    <scope>NUCLEOTIDE SEQUENCE [LARGE SCALE GENOMIC DNA]</scope>
    <source>
        <strain evidence="2">cv. 9930</strain>
    </source>
</reference>
<organism evidence="1 2">
    <name type="scientific">Cucumis sativus</name>
    <name type="common">Cucumber</name>
    <dbReference type="NCBI Taxonomy" id="3659"/>
    <lineage>
        <taxon>Eukaryota</taxon>
        <taxon>Viridiplantae</taxon>
        <taxon>Streptophyta</taxon>
        <taxon>Embryophyta</taxon>
        <taxon>Tracheophyta</taxon>
        <taxon>Spermatophyta</taxon>
        <taxon>Magnoliopsida</taxon>
        <taxon>eudicotyledons</taxon>
        <taxon>Gunneridae</taxon>
        <taxon>Pentapetalae</taxon>
        <taxon>rosids</taxon>
        <taxon>fabids</taxon>
        <taxon>Cucurbitales</taxon>
        <taxon>Cucurbitaceae</taxon>
        <taxon>Benincaseae</taxon>
        <taxon>Cucumis</taxon>
    </lineage>
</organism>
<keyword evidence="2" id="KW-1185">Reference proteome</keyword>
<sequence length="141" mass="16343">MAIKFYSLSALLTRSLNSTTNKFPRAEEIEPMNSQLAARSLQLKHLEFTGLNEQRLMQLTDNLSSGRPPMSPLSLPFRPILDISKEVSTQELYMNHLMFPSLVMYFSIHLSRIEELKQHQQHKHDAYKGRIHPLDIVKVQL</sequence>
<evidence type="ECO:0000313" key="1">
    <source>
        <dbReference type="EMBL" id="KGN61150.1"/>
    </source>
</evidence>
<dbReference type="EMBL" id="CM002923">
    <property type="protein sequence ID" value="KGN61150.1"/>
    <property type="molecule type" value="Genomic_DNA"/>
</dbReference>
<protein>
    <submittedName>
        <fullName evidence="1">Uncharacterized protein</fullName>
    </submittedName>
</protein>
<dbReference type="AlphaFoldDB" id="A0A0A0LGT0"/>
<proteinExistence type="predicted"/>
<reference evidence="1 2" key="3">
    <citation type="journal article" date="2010" name="BMC Genomics">
        <title>Transcriptome sequencing and comparative analysis of cucumber flowers with different sex types.</title>
        <authorList>
            <person name="Guo S."/>
            <person name="Zheng Y."/>
            <person name="Joung J.G."/>
            <person name="Liu S."/>
            <person name="Zhang Z."/>
            <person name="Crasta O.R."/>
            <person name="Sobral B.W."/>
            <person name="Xu Y."/>
            <person name="Huang S."/>
            <person name="Fei Z."/>
        </authorList>
    </citation>
    <scope>NUCLEOTIDE SEQUENCE [LARGE SCALE GENOMIC DNA]</scope>
    <source>
        <strain evidence="2">cv. 9930</strain>
    </source>
</reference>
<evidence type="ECO:0000313" key="2">
    <source>
        <dbReference type="Proteomes" id="UP000029981"/>
    </source>
</evidence>
<dbReference type="Proteomes" id="UP000029981">
    <property type="component" value="Chromosome 2"/>
</dbReference>
<reference evidence="1 2" key="1">
    <citation type="journal article" date="2009" name="Nat. Genet.">
        <title>The genome of the cucumber, Cucumis sativus L.</title>
        <authorList>
            <person name="Huang S."/>
            <person name="Li R."/>
            <person name="Zhang Z."/>
            <person name="Li L."/>
            <person name="Gu X."/>
            <person name="Fan W."/>
            <person name="Lucas W.J."/>
            <person name="Wang X."/>
            <person name="Xie B."/>
            <person name="Ni P."/>
            <person name="Ren Y."/>
            <person name="Zhu H."/>
            <person name="Li J."/>
            <person name="Lin K."/>
            <person name="Jin W."/>
            <person name="Fei Z."/>
            <person name="Li G."/>
            <person name="Staub J."/>
            <person name="Kilian A."/>
            <person name="van der Vossen E.A."/>
            <person name="Wu Y."/>
            <person name="Guo J."/>
            <person name="He J."/>
            <person name="Jia Z."/>
            <person name="Ren Y."/>
            <person name="Tian G."/>
            <person name="Lu Y."/>
            <person name="Ruan J."/>
            <person name="Qian W."/>
            <person name="Wang M."/>
            <person name="Huang Q."/>
            <person name="Li B."/>
            <person name="Xuan Z."/>
            <person name="Cao J."/>
            <person name="Asan"/>
            <person name="Wu Z."/>
            <person name="Zhang J."/>
            <person name="Cai Q."/>
            <person name="Bai Y."/>
            <person name="Zhao B."/>
            <person name="Han Y."/>
            <person name="Li Y."/>
            <person name="Li X."/>
            <person name="Wang S."/>
            <person name="Shi Q."/>
            <person name="Liu S."/>
            <person name="Cho W.K."/>
            <person name="Kim J.Y."/>
            <person name="Xu Y."/>
            <person name="Heller-Uszynska K."/>
            <person name="Miao H."/>
            <person name="Cheng Z."/>
            <person name="Zhang S."/>
            <person name="Wu J."/>
            <person name="Yang Y."/>
            <person name="Kang H."/>
            <person name="Li M."/>
            <person name="Liang H."/>
            <person name="Ren X."/>
            <person name="Shi Z."/>
            <person name="Wen M."/>
            <person name="Jian M."/>
            <person name="Yang H."/>
            <person name="Zhang G."/>
            <person name="Yang Z."/>
            <person name="Chen R."/>
            <person name="Liu S."/>
            <person name="Li J."/>
            <person name="Ma L."/>
            <person name="Liu H."/>
            <person name="Zhou Y."/>
            <person name="Zhao J."/>
            <person name="Fang X."/>
            <person name="Li G."/>
            <person name="Fang L."/>
            <person name="Li Y."/>
            <person name="Liu D."/>
            <person name="Zheng H."/>
            <person name="Zhang Y."/>
            <person name="Qin N."/>
            <person name="Li Z."/>
            <person name="Yang G."/>
            <person name="Yang S."/>
            <person name="Bolund L."/>
            <person name="Kristiansen K."/>
            <person name="Zheng H."/>
            <person name="Li S."/>
            <person name="Zhang X."/>
            <person name="Yang H."/>
            <person name="Wang J."/>
            <person name="Sun R."/>
            <person name="Zhang B."/>
            <person name="Jiang S."/>
            <person name="Wang J."/>
            <person name="Du Y."/>
            <person name="Li S."/>
        </authorList>
    </citation>
    <scope>NUCLEOTIDE SEQUENCE [LARGE SCALE GENOMIC DNA]</scope>
    <source>
        <strain evidence="2">cv. 9930</strain>
    </source>
</reference>